<dbReference type="PROSITE" id="PS00028">
    <property type="entry name" value="ZINC_FINGER_C2H2_1"/>
    <property type="match status" value="1"/>
</dbReference>
<name>A0A1Y2CXP2_9FUNG</name>
<keyword evidence="1" id="KW-0479">Metal-binding</keyword>
<dbReference type="GO" id="GO:0008270">
    <property type="term" value="F:zinc ion binding"/>
    <property type="evidence" value="ECO:0007669"/>
    <property type="project" value="UniProtKB-KW"/>
</dbReference>
<keyword evidence="4" id="KW-1185">Reference proteome</keyword>
<proteinExistence type="predicted"/>
<dbReference type="Proteomes" id="UP000193642">
    <property type="component" value="Unassembled WGS sequence"/>
</dbReference>
<sequence>MPKRKLDNIADVEGVGQGFFCHRTDCAKKFATKALLEKHNRDHDSRKVAECLVAESQMDVDQPLFGSGSVNEGNSTEFGEGVIDVHSTNQSSSSVFLPLMFGFPTPDKDKKIKKWEAELHSCHLCSRQVKDLSGHIRRMHTKPRIVSVSVDL</sequence>
<accession>A0A1Y2CXP2</accession>
<comment type="caution">
    <text evidence="3">The sequence shown here is derived from an EMBL/GenBank/DDBJ whole genome shotgun (WGS) entry which is preliminary data.</text>
</comment>
<reference evidence="3 4" key="1">
    <citation type="submission" date="2016-07" db="EMBL/GenBank/DDBJ databases">
        <title>Pervasive Adenine N6-methylation of Active Genes in Fungi.</title>
        <authorList>
            <consortium name="DOE Joint Genome Institute"/>
            <person name="Mondo S.J."/>
            <person name="Dannebaum R.O."/>
            <person name="Kuo R.C."/>
            <person name="Labutti K."/>
            <person name="Haridas S."/>
            <person name="Kuo A."/>
            <person name="Salamov A."/>
            <person name="Ahrendt S.R."/>
            <person name="Lipzen A."/>
            <person name="Sullivan W."/>
            <person name="Andreopoulos W.B."/>
            <person name="Clum A."/>
            <person name="Lindquist E."/>
            <person name="Daum C."/>
            <person name="Ramamoorthy G.K."/>
            <person name="Gryganskyi A."/>
            <person name="Culley D."/>
            <person name="Magnuson J.K."/>
            <person name="James T.Y."/>
            <person name="O'Malley M.A."/>
            <person name="Stajich J.E."/>
            <person name="Spatafora J.W."/>
            <person name="Visel A."/>
            <person name="Grigoriev I.V."/>
        </authorList>
    </citation>
    <scope>NUCLEOTIDE SEQUENCE [LARGE SCALE GENOMIC DNA]</scope>
    <source>
        <strain evidence="3 4">JEL800</strain>
    </source>
</reference>
<gene>
    <name evidence="3" type="ORF">BCR33DRAFT_396542</name>
</gene>
<dbReference type="SMART" id="SM00355">
    <property type="entry name" value="ZnF_C2H2"/>
    <property type="match status" value="2"/>
</dbReference>
<evidence type="ECO:0000256" key="1">
    <source>
        <dbReference type="PROSITE-ProRule" id="PRU00042"/>
    </source>
</evidence>
<dbReference type="AlphaFoldDB" id="A0A1Y2CXP2"/>
<feature type="domain" description="C2H2-type" evidence="2">
    <location>
        <begin position="19"/>
        <end position="48"/>
    </location>
</feature>
<dbReference type="OrthoDB" id="2165613at2759"/>
<organism evidence="3 4">
    <name type="scientific">Rhizoclosmatium globosum</name>
    <dbReference type="NCBI Taxonomy" id="329046"/>
    <lineage>
        <taxon>Eukaryota</taxon>
        <taxon>Fungi</taxon>
        <taxon>Fungi incertae sedis</taxon>
        <taxon>Chytridiomycota</taxon>
        <taxon>Chytridiomycota incertae sedis</taxon>
        <taxon>Chytridiomycetes</taxon>
        <taxon>Chytridiales</taxon>
        <taxon>Chytriomycetaceae</taxon>
        <taxon>Rhizoclosmatium</taxon>
    </lineage>
</organism>
<keyword evidence="1" id="KW-0863">Zinc-finger</keyword>
<evidence type="ECO:0000313" key="3">
    <source>
        <dbReference type="EMBL" id="ORY51809.1"/>
    </source>
</evidence>
<protein>
    <recommendedName>
        <fullName evidence="2">C2H2-type domain-containing protein</fullName>
    </recommendedName>
</protein>
<keyword evidence="1" id="KW-0862">Zinc</keyword>
<evidence type="ECO:0000313" key="4">
    <source>
        <dbReference type="Proteomes" id="UP000193642"/>
    </source>
</evidence>
<dbReference type="PROSITE" id="PS50157">
    <property type="entry name" value="ZINC_FINGER_C2H2_2"/>
    <property type="match status" value="1"/>
</dbReference>
<dbReference type="InterPro" id="IPR013087">
    <property type="entry name" value="Znf_C2H2_type"/>
</dbReference>
<dbReference type="EMBL" id="MCGO01000004">
    <property type="protein sequence ID" value="ORY51809.1"/>
    <property type="molecule type" value="Genomic_DNA"/>
</dbReference>
<evidence type="ECO:0000259" key="2">
    <source>
        <dbReference type="PROSITE" id="PS50157"/>
    </source>
</evidence>